<accession>A0A2S0MCE8</accession>
<reference evidence="2 3" key="1">
    <citation type="submission" date="2018-03" db="EMBL/GenBank/DDBJ databases">
        <title>Genome sequencing of Ottowia sp.</title>
        <authorList>
            <person name="Kim S.-J."/>
            <person name="Heo J."/>
            <person name="Kwon S.-W."/>
        </authorList>
    </citation>
    <scope>NUCLEOTIDE SEQUENCE [LARGE SCALE GENOMIC DNA]</scope>
    <source>
        <strain evidence="2 3">KADR8-3</strain>
    </source>
</reference>
<dbReference type="AlphaFoldDB" id="A0A2S0MCE8"/>
<gene>
    <name evidence="2" type="ORF">C6570_03960</name>
</gene>
<dbReference type="Gene3D" id="3.40.50.1820">
    <property type="entry name" value="alpha/beta hydrolase"/>
    <property type="match status" value="1"/>
</dbReference>
<evidence type="ECO:0000313" key="2">
    <source>
        <dbReference type="EMBL" id="AVO33500.1"/>
    </source>
</evidence>
<dbReference type="Proteomes" id="UP000239709">
    <property type="component" value="Chromosome"/>
</dbReference>
<evidence type="ECO:0000256" key="1">
    <source>
        <dbReference type="SAM" id="MobiDB-lite"/>
    </source>
</evidence>
<protein>
    <recommendedName>
        <fullName evidence="4">Phospholipase</fullName>
    </recommendedName>
</protein>
<name>A0A2S0MCE8_9BURK</name>
<dbReference type="KEGG" id="otk:C6570_03960"/>
<sequence length="499" mass="51421">MDPPAKPEAAAVDTSRGYPVGNGSFSSQVRGTSPQPKLDLQFALMANDAYRLNATGPTGTQSERELAEAGWTRLTPVGNGLVDAQGHQIPIAPNLLHDPKTGFDAAIYQNEQGQYVVAYRGTDNWSPGEGGDATANGGQGLGLSTRQYEQAIRLAERAEKVFGEGNVAITGHSLGGGLASAAMLAIDAPGATFNAAGLSDNTLRSLGFTSPNAIRSELADSGQIRRYNVEGELLTGLQQGAVSGMPNAVGHELRVSDPAGRRNPIDLHGGGGDGQAYVESMRHNTARHPGESLFAQPGREKGAEAVFNVLAATGTHLWGLGSDAASGVKQTGGEMVGGLREDLGNGKLALAAGRATGSGVDGVADTAGAVVHRGTDLAGDVVMEGSTWVGGVLRDVGDRVGFGSVADTAATAIERGGYYANQGIDKAGEAVAHVLDVAGDAAQQGWNALGARSQWVVDQAASGVVWLGDKAVEGAQWVGDRAIDAGRWANRHLNPFNWF</sequence>
<evidence type="ECO:0008006" key="4">
    <source>
        <dbReference type="Google" id="ProtNLM"/>
    </source>
</evidence>
<organism evidence="2 3">
    <name type="scientific">Ottowia oryzae</name>
    <dbReference type="NCBI Taxonomy" id="2109914"/>
    <lineage>
        <taxon>Bacteria</taxon>
        <taxon>Pseudomonadati</taxon>
        <taxon>Pseudomonadota</taxon>
        <taxon>Betaproteobacteria</taxon>
        <taxon>Burkholderiales</taxon>
        <taxon>Comamonadaceae</taxon>
        <taxon>Ottowia</taxon>
    </lineage>
</organism>
<dbReference type="EMBL" id="CP027666">
    <property type="protein sequence ID" value="AVO33500.1"/>
    <property type="molecule type" value="Genomic_DNA"/>
</dbReference>
<feature type="region of interest" description="Disordered" evidence="1">
    <location>
        <begin position="1"/>
        <end position="34"/>
    </location>
</feature>
<dbReference type="SUPFAM" id="SSF53474">
    <property type="entry name" value="alpha/beta-Hydrolases"/>
    <property type="match status" value="1"/>
</dbReference>
<dbReference type="InterPro" id="IPR029058">
    <property type="entry name" value="AB_hydrolase_fold"/>
</dbReference>
<proteinExistence type="predicted"/>
<keyword evidence="3" id="KW-1185">Reference proteome</keyword>
<evidence type="ECO:0000313" key="3">
    <source>
        <dbReference type="Proteomes" id="UP000239709"/>
    </source>
</evidence>
<dbReference type="Pfam" id="PF26363">
    <property type="entry name" value="Phospholipase-like"/>
    <property type="match status" value="1"/>
</dbReference>
<feature type="compositionally biased region" description="Polar residues" evidence="1">
    <location>
        <begin position="23"/>
        <end position="34"/>
    </location>
</feature>